<dbReference type="PROSITE" id="PS50011">
    <property type="entry name" value="PROTEIN_KINASE_DOM"/>
    <property type="match status" value="1"/>
</dbReference>
<protein>
    <recommendedName>
        <fullName evidence="18">Receptor-like serine/threonine-protein kinase</fullName>
        <ecNumber evidence="18">2.7.11.1</ecNumber>
    </recommendedName>
</protein>
<evidence type="ECO:0000256" key="1">
    <source>
        <dbReference type="ARBA" id="ARBA00004479"/>
    </source>
</evidence>
<dbReference type="FunFam" id="2.90.10.10:FF:000026">
    <property type="entry name" value="Serine/threonine-protein kinase"/>
    <property type="match status" value="1"/>
</dbReference>
<evidence type="ECO:0000256" key="19">
    <source>
        <dbReference type="PROSITE-ProRule" id="PRU10141"/>
    </source>
</evidence>
<dbReference type="InterPro" id="IPR001480">
    <property type="entry name" value="Bulb-type_lectin_dom"/>
</dbReference>
<keyword evidence="12" id="KW-0472">Membrane</keyword>
<dbReference type="Pfam" id="PF01453">
    <property type="entry name" value="B_lectin"/>
    <property type="match status" value="1"/>
</dbReference>
<comment type="subcellular location">
    <subcellularLocation>
        <location evidence="1">Membrane</location>
        <topology evidence="1">Single-pass type I membrane protein</topology>
    </subcellularLocation>
</comment>
<evidence type="ECO:0000256" key="6">
    <source>
        <dbReference type="ARBA" id="ARBA00022729"/>
    </source>
</evidence>
<dbReference type="InterPro" id="IPR051343">
    <property type="entry name" value="G-type_lectin_kinases/EP1-like"/>
</dbReference>
<accession>A0A068U9A9</accession>
<feature type="binding site" evidence="19">
    <location>
        <position position="517"/>
    </location>
    <ligand>
        <name>ATP</name>
        <dbReference type="ChEBI" id="CHEBI:30616"/>
    </ligand>
</feature>
<keyword evidence="25" id="KW-1185">Reference proteome</keyword>
<keyword evidence="8 18" id="KW-0547">Nucleotide-binding</keyword>
<dbReference type="FunFam" id="3.30.200.20:FF:000059">
    <property type="entry name" value="S-receptor-like serine/threonine-protein kinase"/>
    <property type="match status" value="1"/>
</dbReference>
<comment type="catalytic activity">
    <reaction evidence="16 18">
        <text>L-threonyl-[protein] + ATP = O-phospho-L-threonyl-[protein] + ADP + H(+)</text>
        <dbReference type="Rhea" id="RHEA:46608"/>
        <dbReference type="Rhea" id="RHEA-COMP:11060"/>
        <dbReference type="Rhea" id="RHEA-COMP:11605"/>
        <dbReference type="ChEBI" id="CHEBI:15378"/>
        <dbReference type="ChEBI" id="CHEBI:30013"/>
        <dbReference type="ChEBI" id="CHEBI:30616"/>
        <dbReference type="ChEBI" id="CHEBI:61977"/>
        <dbReference type="ChEBI" id="CHEBI:456216"/>
        <dbReference type="EC" id="2.7.11.1"/>
    </reaction>
</comment>
<evidence type="ECO:0000256" key="14">
    <source>
        <dbReference type="ARBA" id="ARBA00023170"/>
    </source>
</evidence>
<dbReference type="GO" id="GO:0005524">
    <property type="term" value="F:ATP binding"/>
    <property type="evidence" value="ECO:0007669"/>
    <property type="project" value="UniProtKB-UniRule"/>
</dbReference>
<dbReference type="PIRSF" id="PIRSF000641">
    <property type="entry name" value="SRK"/>
    <property type="match status" value="1"/>
</dbReference>
<evidence type="ECO:0000256" key="5">
    <source>
        <dbReference type="ARBA" id="ARBA00022692"/>
    </source>
</evidence>
<evidence type="ECO:0000256" key="20">
    <source>
        <dbReference type="SAM" id="SignalP"/>
    </source>
</evidence>
<dbReference type="GO" id="GO:0030246">
    <property type="term" value="F:carbohydrate binding"/>
    <property type="evidence" value="ECO:0007669"/>
    <property type="project" value="UniProtKB-KW"/>
</dbReference>
<keyword evidence="2 18" id="KW-0723">Serine/threonine-protein kinase</keyword>
<dbReference type="InterPro" id="IPR017441">
    <property type="entry name" value="Protein_kinase_ATP_BS"/>
</dbReference>
<evidence type="ECO:0000256" key="12">
    <source>
        <dbReference type="ARBA" id="ARBA00023136"/>
    </source>
</evidence>
<evidence type="ECO:0000313" key="24">
    <source>
        <dbReference type="EMBL" id="CDP04764.1"/>
    </source>
</evidence>
<keyword evidence="13" id="KW-1015">Disulfide bond</keyword>
<keyword evidence="9 18" id="KW-0418">Kinase</keyword>
<keyword evidence="4 18" id="KW-0808">Transferase</keyword>
<dbReference type="AlphaFoldDB" id="A0A068U9A9"/>
<dbReference type="OMA" id="IMVMRAS"/>
<feature type="domain" description="Protein kinase" evidence="21">
    <location>
        <begin position="487"/>
        <end position="767"/>
    </location>
</feature>
<evidence type="ECO:0000256" key="9">
    <source>
        <dbReference type="ARBA" id="ARBA00022777"/>
    </source>
</evidence>
<evidence type="ECO:0000256" key="16">
    <source>
        <dbReference type="ARBA" id="ARBA00047899"/>
    </source>
</evidence>
<evidence type="ECO:0000313" key="25">
    <source>
        <dbReference type="Proteomes" id="UP000295252"/>
    </source>
</evidence>
<dbReference type="STRING" id="49390.A0A068U9A9"/>
<evidence type="ECO:0000256" key="15">
    <source>
        <dbReference type="ARBA" id="ARBA00023180"/>
    </source>
</evidence>
<dbReference type="PANTHER" id="PTHR47976:SF7">
    <property type="entry name" value="RECEPTOR-LIKE SERINE_THREONINE-PROTEIN KINASE"/>
    <property type="match status" value="1"/>
</dbReference>
<feature type="chain" id="PRO_5001654683" description="Receptor-like serine/threonine-protein kinase" evidence="20">
    <location>
        <begin position="20"/>
        <end position="915"/>
    </location>
</feature>
<sequence length="915" mass="102912">MAAFLFFFLLSTFHSRIAAQQRPLNISLGSSLTPTGNSSSWLSPSGIFALGFYQQRNGYAVGIFLAGIPQKTAVWTANRDSPIFSSNVSLILSTDGRLILQQPEGQDITVVDPSESISSASMLDSGNFVLYNSDKEIIWQSFEHPTNSLLPRQQLIPGQELISSASETDDSRGIFRLVMQTDGNLVQYPVGAANGPENAYWVSKTFGDGPNVTLNLEDDGHLYLTNSSVNLVKNLSDGGHPKNKMIYLMKIDVDGIFRLYSYSVDQGRNWSIIWESSTDRCDPKGLCGFNGFCTKIDNLVDCKCLPGFQFVNQGNWRLGCERSFVTDSCNSTDSNVNYTIEFLENTVWEDNTFSMVNTGTREDCAKICLEDCNCEAAFFKDGQCKKQRLPLTYGKRETDSNIALVKVHKHATIDEGKNRKEEDRVYILKIGISLAVFGALISLFAGVYVHRNRARACKQVLGNGNVEFDKNVAPRAFTFAELEQATNEFREELGRGAFGTVYKGILPNSNKVVAVKKLEKGLAEGGEREFQNEISVIGKTHHRNLVQLLGYCLDGAKRLLVYEYMRNGSLEKILHKPENHPSWDERMKIACDIARGILYLHEECETQIIHCDIKPQNVLMDESRCAKISDFGLAKLLKNDQTRTYTGVRGTRGYVAPEWFRNLPVTVKADVYSFGIMLLEIICCRKSVDCTSPENEAILEEWANQCFEAGELYKLVGDEEVDDVRELERMIKIALWCIQEEPALRPSMKKVLLMLEGTGDIPIPPSLPSFSSLIRHANKHFKSKTRFDLLLEQDQIEPSHQARVEIFTRHEEFGIMLLEIICCRKSVECTSPENEAILEEWAYQCFEAGELYKLVGDQEVDDVREPERMIKIALWCIQEEPALRPSMKKVLLMLEGIVDIPIPPSLPSFSSAISL</sequence>
<keyword evidence="7" id="KW-0430">Lectin</keyword>
<dbReference type="InterPro" id="IPR003609">
    <property type="entry name" value="Pan_app"/>
</dbReference>
<gene>
    <name evidence="24" type="ORF">GSCOC_T00018859001</name>
</gene>
<evidence type="ECO:0000256" key="18">
    <source>
        <dbReference type="PIRNR" id="PIRNR000641"/>
    </source>
</evidence>
<keyword evidence="5" id="KW-0812">Transmembrane</keyword>
<dbReference type="EC" id="2.7.11.1" evidence="18"/>
<dbReference type="Pfam" id="PF00069">
    <property type="entry name" value="Pkinase"/>
    <property type="match status" value="1"/>
</dbReference>
<evidence type="ECO:0000259" key="23">
    <source>
        <dbReference type="PROSITE" id="PS50948"/>
    </source>
</evidence>
<evidence type="ECO:0000256" key="13">
    <source>
        <dbReference type="ARBA" id="ARBA00023157"/>
    </source>
</evidence>
<dbReference type="PROSITE" id="PS00107">
    <property type="entry name" value="PROTEIN_KINASE_ATP"/>
    <property type="match status" value="1"/>
</dbReference>
<name>A0A068U9A9_COFCA</name>
<dbReference type="Gramene" id="CDP04764">
    <property type="protein sequence ID" value="CDP04764"/>
    <property type="gene ID" value="GSCOC_T00018859001"/>
</dbReference>
<dbReference type="InterPro" id="IPR000719">
    <property type="entry name" value="Prot_kinase_dom"/>
</dbReference>
<dbReference type="InterPro" id="IPR000858">
    <property type="entry name" value="S_locus_glycoprot_dom"/>
</dbReference>
<evidence type="ECO:0000256" key="3">
    <source>
        <dbReference type="ARBA" id="ARBA00022536"/>
    </source>
</evidence>
<dbReference type="SMART" id="SM00108">
    <property type="entry name" value="B_lectin"/>
    <property type="match status" value="1"/>
</dbReference>
<dbReference type="InterPro" id="IPR008271">
    <property type="entry name" value="Ser/Thr_kinase_AS"/>
</dbReference>
<dbReference type="OrthoDB" id="758220at2759"/>
<comment type="catalytic activity">
    <reaction evidence="17 18">
        <text>L-seryl-[protein] + ATP = O-phospho-L-seryl-[protein] + ADP + H(+)</text>
        <dbReference type="Rhea" id="RHEA:17989"/>
        <dbReference type="Rhea" id="RHEA-COMP:9863"/>
        <dbReference type="Rhea" id="RHEA-COMP:11604"/>
        <dbReference type="ChEBI" id="CHEBI:15378"/>
        <dbReference type="ChEBI" id="CHEBI:29999"/>
        <dbReference type="ChEBI" id="CHEBI:30616"/>
        <dbReference type="ChEBI" id="CHEBI:83421"/>
        <dbReference type="ChEBI" id="CHEBI:456216"/>
        <dbReference type="EC" id="2.7.11.1"/>
    </reaction>
</comment>
<keyword evidence="6 20" id="KW-0732">Signal</keyword>
<evidence type="ECO:0000256" key="11">
    <source>
        <dbReference type="ARBA" id="ARBA00022989"/>
    </source>
</evidence>
<dbReference type="PANTHER" id="PTHR47976">
    <property type="entry name" value="G-TYPE LECTIN S-RECEPTOR-LIKE SERINE/THREONINE-PROTEIN KINASE SD2-5"/>
    <property type="match status" value="1"/>
</dbReference>
<feature type="domain" description="Apple" evidence="23">
    <location>
        <begin position="329"/>
        <end position="411"/>
    </location>
</feature>
<dbReference type="Gene3D" id="1.10.510.10">
    <property type="entry name" value="Transferase(Phosphotransferase) domain 1"/>
    <property type="match status" value="2"/>
</dbReference>
<dbReference type="GO" id="GO:0106310">
    <property type="term" value="F:protein serine kinase activity"/>
    <property type="evidence" value="ECO:0007669"/>
    <property type="project" value="RHEA"/>
</dbReference>
<evidence type="ECO:0000256" key="7">
    <source>
        <dbReference type="ARBA" id="ARBA00022734"/>
    </source>
</evidence>
<evidence type="ECO:0000256" key="2">
    <source>
        <dbReference type="ARBA" id="ARBA00022527"/>
    </source>
</evidence>
<dbReference type="GO" id="GO:0048544">
    <property type="term" value="P:recognition of pollen"/>
    <property type="evidence" value="ECO:0007669"/>
    <property type="project" value="InterPro"/>
</dbReference>
<dbReference type="PROSITE" id="PS50948">
    <property type="entry name" value="PAN"/>
    <property type="match status" value="1"/>
</dbReference>
<dbReference type="EMBL" id="HG739097">
    <property type="protein sequence ID" value="CDP04764.1"/>
    <property type="molecule type" value="Genomic_DNA"/>
</dbReference>
<dbReference type="SUPFAM" id="SSF56112">
    <property type="entry name" value="Protein kinase-like (PK-like)"/>
    <property type="match status" value="2"/>
</dbReference>
<evidence type="ECO:0000256" key="4">
    <source>
        <dbReference type="ARBA" id="ARBA00022679"/>
    </source>
</evidence>
<keyword evidence="3" id="KW-0245">EGF-like domain</keyword>
<dbReference type="InterPro" id="IPR036426">
    <property type="entry name" value="Bulb-type_lectin_dom_sf"/>
</dbReference>
<dbReference type="PhylomeDB" id="A0A068U9A9"/>
<organism evidence="24 25">
    <name type="scientific">Coffea canephora</name>
    <name type="common">Robusta coffee</name>
    <dbReference type="NCBI Taxonomy" id="49390"/>
    <lineage>
        <taxon>Eukaryota</taxon>
        <taxon>Viridiplantae</taxon>
        <taxon>Streptophyta</taxon>
        <taxon>Embryophyta</taxon>
        <taxon>Tracheophyta</taxon>
        <taxon>Spermatophyta</taxon>
        <taxon>Magnoliopsida</taxon>
        <taxon>eudicotyledons</taxon>
        <taxon>Gunneridae</taxon>
        <taxon>Pentapetalae</taxon>
        <taxon>asterids</taxon>
        <taxon>lamiids</taxon>
        <taxon>Gentianales</taxon>
        <taxon>Rubiaceae</taxon>
        <taxon>Ixoroideae</taxon>
        <taxon>Gardenieae complex</taxon>
        <taxon>Bertiereae - Coffeeae clade</taxon>
        <taxon>Coffeeae</taxon>
        <taxon>Coffea</taxon>
    </lineage>
</organism>
<dbReference type="PROSITE" id="PS50927">
    <property type="entry name" value="BULB_LECTIN"/>
    <property type="match status" value="2"/>
</dbReference>
<comment type="similarity">
    <text evidence="18">Belongs to the protein kinase superfamily. Ser/Thr protein kinase family.</text>
</comment>
<dbReference type="Pfam" id="PF00954">
    <property type="entry name" value="S_locus_glycop"/>
    <property type="match status" value="1"/>
</dbReference>
<dbReference type="Proteomes" id="UP000295252">
    <property type="component" value="Chromosome IX"/>
</dbReference>
<evidence type="ECO:0000259" key="22">
    <source>
        <dbReference type="PROSITE" id="PS50927"/>
    </source>
</evidence>
<evidence type="ECO:0000256" key="10">
    <source>
        <dbReference type="ARBA" id="ARBA00022840"/>
    </source>
</evidence>
<evidence type="ECO:0000256" key="8">
    <source>
        <dbReference type="ARBA" id="ARBA00022741"/>
    </source>
</evidence>
<dbReference type="FunFam" id="1.10.510.10:FF:000237">
    <property type="entry name" value="G-type lectin S-receptor-like serine/threonine-protein kinase"/>
    <property type="match status" value="1"/>
</dbReference>
<keyword evidence="14" id="KW-0675">Receptor</keyword>
<dbReference type="SUPFAM" id="SSF51110">
    <property type="entry name" value="alpha-D-mannose-specific plant lectins"/>
    <property type="match status" value="2"/>
</dbReference>
<dbReference type="SMART" id="SM00220">
    <property type="entry name" value="S_TKc"/>
    <property type="match status" value="1"/>
</dbReference>
<evidence type="ECO:0000259" key="21">
    <source>
        <dbReference type="PROSITE" id="PS50011"/>
    </source>
</evidence>
<dbReference type="GO" id="GO:0016020">
    <property type="term" value="C:membrane"/>
    <property type="evidence" value="ECO:0007669"/>
    <property type="project" value="UniProtKB-SubCell"/>
</dbReference>
<dbReference type="InterPro" id="IPR024171">
    <property type="entry name" value="SRK-like_kinase"/>
</dbReference>
<keyword evidence="11" id="KW-1133">Transmembrane helix</keyword>
<dbReference type="FunFam" id="2.90.10.10:FF:000013">
    <property type="entry name" value="G-type lectin S-receptor-like serine/threonine-protein kinase LECRK1"/>
    <property type="match status" value="1"/>
</dbReference>
<dbReference type="Gene3D" id="3.30.200.20">
    <property type="entry name" value="Phosphorylase Kinase, domain 1"/>
    <property type="match status" value="1"/>
</dbReference>
<reference evidence="25" key="1">
    <citation type="journal article" date="2014" name="Science">
        <title>The coffee genome provides insight into the convergent evolution of caffeine biosynthesis.</title>
        <authorList>
            <person name="Denoeud F."/>
            <person name="Carretero-Paulet L."/>
            <person name="Dereeper A."/>
            <person name="Droc G."/>
            <person name="Guyot R."/>
            <person name="Pietrella M."/>
            <person name="Zheng C."/>
            <person name="Alberti A."/>
            <person name="Anthony F."/>
            <person name="Aprea G."/>
            <person name="Aury J.M."/>
            <person name="Bento P."/>
            <person name="Bernard M."/>
            <person name="Bocs S."/>
            <person name="Campa C."/>
            <person name="Cenci A."/>
            <person name="Combes M.C."/>
            <person name="Crouzillat D."/>
            <person name="Da Silva C."/>
            <person name="Daddiego L."/>
            <person name="De Bellis F."/>
            <person name="Dussert S."/>
            <person name="Garsmeur O."/>
            <person name="Gayraud T."/>
            <person name="Guignon V."/>
            <person name="Jahn K."/>
            <person name="Jamilloux V."/>
            <person name="Joet T."/>
            <person name="Labadie K."/>
            <person name="Lan T."/>
            <person name="Leclercq J."/>
            <person name="Lepelley M."/>
            <person name="Leroy T."/>
            <person name="Li L.T."/>
            <person name="Librado P."/>
            <person name="Lopez L."/>
            <person name="Munoz A."/>
            <person name="Noel B."/>
            <person name="Pallavicini A."/>
            <person name="Perrotta G."/>
            <person name="Poncet V."/>
            <person name="Pot D."/>
            <person name="Priyono X."/>
            <person name="Rigoreau M."/>
            <person name="Rouard M."/>
            <person name="Rozas J."/>
            <person name="Tranchant-Dubreuil C."/>
            <person name="VanBuren R."/>
            <person name="Zhang Q."/>
            <person name="Andrade A.C."/>
            <person name="Argout X."/>
            <person name="Bertrand B."/>
            <person name="de Kochko A."/>
            <person name="Graziosi G."/>
            <person name="Henry R.J."/>
            <person name="Jayarama X."/>
            <person name="Ming R."/>
            <person name="Nagai C."/>
            <person name="Rounsley S."/>
            <person name="Sankoff D."/>
            <person name="Giuliano G."/>
            <person name="Albert V.A."/>
            <person name="Wincker P."/>
            <person name="Lashermes P."/>
        </authorList>
    </citation>
    <scope>NUCLEOTIDE SEQUENCE [LARGE SCALE GENOMIC DNA]</scope>
    <source>
        <strain evidence="25">cv. DH200-94</strain>
    </source>
</reference>
<feature type="domain" description="Bulb-type lectin" evidence="22">
    <location>
        <begin position="26"/>
        <end position="143"/>
    </location>
</feature>
<dbReference type="GO" id="GO:0004674">
    <property type="term" value="F:protein serine/threonine kinase activity"/>
    <property type="evidence" value="ECO:0007669"/>
    <property type="project" value="UniProtKB-KW"/>
</dbReference>
<evidence type="ECO:0000256" key="17">
    <source>
        <dbReference type="ARBA" id="ARBA00048679"/>
    </source>
</evidence>
<dbReference type="Gene3D" id="2.90.10.10">
    <property type="entry name" value="Bulb-type lectin domain"/>
    <property type="match status" value="2"/>
</dbReference>
<dbReference type="PROSITE" id="PS00108">
    <property type="entry name" value="PROTEIN_KINASE_ST"/>
    <property type="match status" value="1"/>
</dbReference>
<proteinExistence type="inferred from homology"/>
<dbReference type="InParanoid" id="A0A068U9A9"/>
<dbReference type="CDD" id="cd14066">
    <property type="entry name" value="STKc_IRAK"/>
    <property type="match status" value="1"/>
</dbReference>
<dbReference type="InterPro" id="IPR011009">
    <property type="entry name" value="Kinase-like_dom_sf"/>
</dbReference>
<dbReference type="CDD" id="cd00028">
    <property type="entry name" value="B_lectin"/>
    <property type="match status" value="1"/>
</dbReference>
<feature type="signal peptide" evidence="20">
    <location>
        <begin position="1"/>
        <end position="19"/>
    </location>
</feature>
<keyword evidence="10 18" id="KW-0067">ATP-binding</keyword>
<feature type="domain" description="Bulb-type lectin" evidence="22">
    <location>
        <begin position="146"/>
        <end position="272"/>
    </location>
</feature>
<keyword evidence="15" id="KW-0325">Glycoprotein</keyword>